<dbReference type="EMBL" id="MU806694">
    <property type="protein sequence ID" value="KAJ3833452.1"/>
    <property type="molecule type" value="Genomic_DNA"/>
</dbReference>
<keyword evidence="1" id="KW-0472">Membrane</keyword>
<keyword evidence="1" id="KW-0812">Transmembrane</keyword>
<sequence>MADYQTMFKSFADFFEEPPTVSEPMKVTTTVACSSETVCAADTFISTSAPSNKLNPALVGIAVVVATGILFWPTSRAIRKFISRYGAAQLQDSNTSPVLENVAADRGERFAAEDDVVQREPWMKEKESNEAVMEIDAIIQ</sequence>
<evidence type="ECO:0000313" key="3">
    <source>
        <dbReference type="Proteomes" id="UP001163846"/>
    </source>
</evidence>
<accession>A0AA38NZF1</accession>
<proteinExistence type="predicted"/>
<reference evidence="2" key="1">
    <citation type="submission" date="2022-08" db="EMBL/GenBank/DDBJ databases">
        <authorList>
            <consortium name="DOE Joint Genome Institute"/>
            <person name="Min B."/>
            <person name="Riley R."/>
            <person name="Sierra-Patev S."/>
            <person name="Naranjo-Ortiz M."/>
            <person name="Looney B."/>
            <person name="Konkel Z."/>
            <person name="Slot J.C."/>
            <person name="Sakamoto Y."/>
            <person name="Steenwyk J.L."/>
            <person name="Rokas A."/>
            <person name="Carro J."/>
            <person name="Camarero S."/>
            <person name="Ferreira P."/>
            <person name="Molpeceres G."/>
            <person name="Ruiz-Duenas F.J."/>
            <person name="Serrano A."/>
            <person name="Henrissat B."/>
            <person name="Drula E."/>
            <person name="Hughes K.W."/>
            <person name="Mata J.L."/>
            <person name="Ishikawa N.K."/>
            <person name="Vargas-Isla R."/>
            <person name="Ushijima S."/>
            <person name="Smith C.A."/>
            <person name="Ahrendt S."/>
            <person name="Andreopoulos W."/>
            <person name="He G."/>
            <person name="Labutti K."/>
            <person name="Lipzen A."/>
            <person name="Ng V."/>
            <person name="Sandor L."/>
            <person name="Barry K."/>
            <person name="Martinez A.T."/>
            <person name="Xiao Y."/>
            <person name="Gibbons J.G."/>
            <person name="Terashima K."/>
            <person name="Hibbett D.S."/>
            <person name="Grigoriev I.V."/>
        </authorList>
    </citation>
    <scope>NUCLEOTIDE SEQUENCE</scope>
    <source>
        <strain evidence="2">TFB9207</strain>
    </source>
</reference>
<dbReference type="AlphaFoldDB" id="A0AA38NZF1"/>
<name>A0AA38NZF1_9AGAR</name>
<comment type="caution">
    <text evidence="2">The sequence shown here is derived from an EMBL/GenBank/DDBJ whole genome shotgun (WGS) entry which is preliminary data.</text>
</comment>
<feature type="transmembrane region" description="Helical" evidence="1">
    <location>
        <begin position="54"/>
        <end position="74"/>
    </location>
</feature>
<organism evidence="2 3">
    <name type="scientific">Lentinula raphanica</name>
    <dbReference type="NCBI Taxonomy" id="153919"/>
    <lineage>
        <taxon>Eukaryota</taxon>
        <taxon>Fungi</taxon>
        <taxon>Dikarya</taxon>
        <taxon>Basidiomycota</taxon>
        <taxon>Agaricomycotina</taxon>
        <taxon>Agaricomycetes</taxon>
        <taxon>Agaricomycetidae</taxon>
        <taxon>Agaricales</taxon>
        <taxon>Marasmiineae</taxon>
        <taxon>Omphalotaceae</taxon>
        <taxon>Lentinula</taxon>
    </lineage>
</organism>
<evidence type="ECO:0000256" key="1">
    <source>
        <dbReference type="SAM" id="Phobius"/>
    </source>
</evidence>
<keyword evidence="3" id="KW-1185">Reference proteome</keyword>
<gene>
    <name evidence="2" type="ORF">F5878DRAFT_665640</name>
</gene>
<evidence type="ECO:0000313" key="2">
    <source>
        <dbReference type="EMBL" id="KAJ3833452.1"/>
    </source>
</evidence>
<dbReference type="Proteomes" id="UP001163846">
    <property type="component" value="Unassembled WGS sequence"/>
</dbReference>
<protein>
    <submittedName>
        <fullName evidence="2">Uncharacterized protein</fullName>
    </submittedName>
</protein>
<keyword evidence="1" id="KW-1133">Transmembrane helix</keyword>